<reference evidence="1" key="2">
    <citation type="journal article" date="2023" name="IMA Fungus">
        <title>Comparative genomic study of the Penicillium genus elucidates a diverse pangenome and 15 lateral gene transfer events.</title>
        <authorList>
            <person name="Petersen C."/>
            <person name="Sorensen T."/>
            <person name="Nielsen M.R."/>
            <person name="Sondergaard T.E."/>
            <person name="Sorensen J.L."/>
            <person name="Fitzpatrick D.A."/>
            <person name="Frisvad J.C."/>
            <person name="Nielsen K.L."/>
        </authorList>
    </citation>
    <scope>NUCLEOTIDE SEQUENCE</scope>
    <source>
        <strain evidence="1">IBT 17660</strain>
    </source>
</reference>
<keyword evidence="2" id="KW-1185">Reference proteome</keyword>
<name>A0A9W9X1I8_9EURO</name>
<evidence type="ECO:0000313" key="1">
    <source>
        <dbReference type="EMBL" id="KAJ5480076.1"/>
    </source>
</evidence>
<reference evidence="1" key="1">
    <citation type="submission" date="2022-12" db="EMBL/GenBank/DDBJ databases">
        <authorList>
            <person name="Petersen C."/>
        </authorList>
    </citation>
    <scope>NUCLEOTIDE SEQUENCE</scope>
    <source>
        <strain evidence="1">IBT 17660</strain>
    </source>
</reference>
<protein>
    <submittedName>
        <fullName evidence="1">Uncharacterized protein</fullName>
    </submittedName>
</protein>
<dbReference type="AlphaFoldDB" id="A0A9W9X1I8"/>
<evidence type="ECO:0000313" key="2">
    <source>
        <dbReference type="Proteomes" id="UP001147760"/>
    </source>
</evidence>
<dbReference type="Proteomes" id="UP001147760">
    <property type="component" value="Unassembled WGS sequence"/>
</dbReference>
<organism evidence="1 2">
    <name type="scientific">Penicillium desertorum</name>
    <dbReference type="NCBI Taxonomy" id="1303715"/>
    <lineage>
        <taxon>Eukaryota</taxon>
        <taxon>Fungi</taxon>
        <taxon>Dikarya</taxon>
        <taxon>Ascomycota</taxon>
        <taxon>Pezizomycotina</taxon>
        <taxon>Eurotiomycetes</taxon>
        <taxon>Eurotiomycetidae</taxon>
        <taxon>Eurotiales</taxon>
        <taxon>Aspergillaceae</taxon>
        <taxon>Penicillium</taxon>
    </lineage>
</organism>
<dbReference type="EMBL" id="JAPWDO010000003">
    <property type="protein sequence ID" value="KAJ5480076.1"/>
    <property type="molecule type" value="Genomic_DNA"/>
</dbReference>
<gene>
    <name evidence="1" type="ORF">N7530_005585</name>
</gene>
<comment type="caution">
    <text evidence="1">The sequence shown here is derived from an EMBL/GenBank/DDBJ whole genome shotgun (WGS) entry which is preliminary data.</text>
</comment>
<dbReference type="OrthoDB" id="4334915at2759"/>
<proteinExistence type="predicted"/>
<accession>A0A9W9X1I8</accession>
<sequence length="97" mass="11038">MSDSRVARVSRPHAPFVGREFDFWKRRREIPFHKTEAELSLLDNLQGNSQVTAHTQAKSASVPNTKGPDVKPRLLLMGLRRQVFAASSRTTEILTMY</sequence>